<evidence type="ECO:0000313" key="2">
    <source>
        <dbReference type="Proteomes" id="UP000287651"/>
    </source>
</evidence>
<dbReference type="Proteomes" id="UP000287651">
    <property type="component" value="Unassembled WGS sequence"/>
</dbReference>
<accession>A0A426WWC2</accession>
<organism evidence="1 2">
    <name type="scientific">Ensete ventricosum</name>
    <name type="common">Abyssinian banana</name>
    <name type="synonym">Musa ensete</name>
    <dbReference type="NCBI Taxonomy" id="4639"/>
    <lineage>
        <taxon>Eukaryota</taxon>
        <taxon>Viridiplantae</taxon>
        <taxon>Streptophyta</taxon>
        <taxon>Embryophyta</taxon>
        <taxon>Tracheophyta</taxon>
        <taxon>Spermatophyta</taxon>
        <taxon>Magnoliopsida</taxon>
        <taxon>Liliopsida</taxon>
        <taxon>Zingiberales</taxon>
        <taxon>Musaceae</taxon>
        <taxon>Ensete</taxon>
    </lineage>
</organism>
<comment type="caution">
    <text evidence="1">The sequence shown here is derived from an EMBL/GenBank/DDBJ whole genome shotgun (WGS) entry which is preliminary data.</text>
</comment>
<sequence>MDWSIRSTEKEEGKMKRGGVAWGTDRLDRVTRRYMVGSGVSVLNCSSPPLPYAFACSPHHHHHHHDGGLCRRPTFPSLTCPILHDKPHRHVEVR</sequence>
<evidence type="ECO:0000313" key="1">
    <source>
        <dbReference type="EMBL" id="RRT31529.1"/>
    </source>
</evidence>
<dbReference type="AlphaFoldDB" id="A0A426WWC2"/>
<reference evidence="1 2" key="1">
    <citation type="journal article" date="2014" name="Agronomy (Basel)">
        <title>A Draft Genome Sequence for Ensete ventricosum, the Drought-Tolerant Tree Against Hunger.</title>
        <authorList>
            <person name="Harrison J."/>
            <person name="Moore K.A."/>
            <person name="Paszkiewicz K."/>
            <person name="Jones T."/>
            <person name="Grant M."/>
            <person name="Ambacheew D."/>
            <person name="Muzemil S."/>
            <person name="Studholme D.J."/>
        </authorList>
    </citation>
    <scope>NUCLEOTIDE SEQUENCE [LARGE SCALE GENOMIC DNA]</scope>
</reference>
<protein>
    <submittedName>
        <fullName evidence="1">Uncharacterized protein</fullName>
    </submittedName>
</protein>
<gene>
    <name evidence="1" type="ORF">B296_00055781</name>
</gene>
<name>A0A426WWC2_ENSVE</name>
<dbReference type="EMBL" id="AMZH03038596">
    <property type="protein sequence ID" value="RRT31529.1"/>
    <property type="molecule type" value="Genomic_DNA"/>
</dbReference>
<proteinExistence type="predicted"/>